<dbReference type="EMBL" id="JBBKTX010000029">
    <property type="protein sequence ID" value="MFK4754367.1"/>
    <property type="molecule type" value="Genomic_DNA"/>
</dbReference>
<keyword evidence="2" id="KW-0812">Transmembrane</keyword>
<evidence type="ECO:0000313" key="4">
    <source>
        <dbReference type="Proteomes" id="UP001620597"/>
    </source>
</evidence>
<evidence type="ECO:0000256" key="2">
    <source>
        <dbReference type="SAM" id="Phobius"/>
    </source>
</evidence>
<keyword evidence="2" id="KW-0472">Membrane</keyword>
<proteinExistence type="predicted"/>
<keyword evidence="4" id="KW-1185">Reference proteome</keyword>
<keyword evidence="1" id="KW-0175">Coiled coil</keyword>
<sequence>MSFPIPILSDLVSKGIDSIVRWKESADKKEITKAEFEAQKEQWKLEMNKYLLDQAGRPDREFREFVLAYEGSGDNVHPLVQFMRGAIRPFITVWAVVIITLLMFSAGAADRVGVNLDKIPDQLWTIFEYVFGFWFGGRAVQHAITEYSNGKVSERKQQASAEMEVARQQTRQMAIQAGVELELAENTEQDFTAAELDRALPSRVRKYIKR</sequence>
<accession>A0ABW8NN01</accession>
<evidence type="ECO:0000313" key="3">
    <source>
        <dbReference type="EMBL" id="MFK4754367.1"/>
    </source>
</evidence>
<feature type="coiled-coil region" evidence="1">
    <location>
        <begin position="26"/>
        <end position="53"/>
    </location>
</feature>
<organism evidence="3 4">
    <name type="scientific">Oceanobacter antarcticus</name>
    <dbReference type="NCBI Taxonomy" id="3133425"/>
    <lineage>
        <taxon>Bacteria</taxon>
        <taxon>Pseudomonadati</taxon>
        <taxon>Pseudomonadota</taxon>
        <taxon>Gammaproteobacteria</taxon>
        <taxon>Oceanospirillales</taxon>
        <taxon>Oceanospirillaceae</taxon>
        <taxon>Oceanobacter</taxon>
    </lineage>
</organism>
<comment type="caution">
    <text evidence="3">The sequence shown here is derived from an EMBL/GenBank/DDBJ whole genome shotgun (WGS) entry which is preliminary data.</text>
</comment>
<gene>
    <name evidence="3" type="ORF">WG929_18325</name>
</gene>
<dbReference type="RefSeq" id="WP_416207242.1">
    <property type="nucleotide sequence ID" value="NZ_JBBKTX010000029.1"/>
</dbReference>
<protein>
    <recommendedName>
        <fullName evidence="5">Holin of 3TMs, for gene-transfer release</fullName>
    </recommendedName>
</protein>
<name>A0ABW8NN01_9GAMM</name>
<evidence type="ECO:0008006" key="5">
    <source>
        <dbReference type="Google" id="ProtNLM"/>
    </source>
</evidence>
<reference evidence="3 4" key="1">
    <citation type="submission" date="2024-03" db="EMBL/GenBank/DDBJ databases">
        <title>High-quality draft genome sequence of Oceanobacter sp. wDCs-4.</title>
        <authorList>
            <person name="Dong C."/>
        </authorList>
    </citation>
    <scope>NUCLEOTIDE SEQUENCE [LARGE SCALE GENOMIC DNA]</scope>
    <source>
        <strain evidence="4">wDCs-4</strain>
    </source>
</reference>
<dbReference type="Proteomes" id="UP001620597">
    <property type="component" value="Unassembled WGS sequence"/>
</dbReference>
<feature type="transmembrane region" description="Helical" evidence="2">
    <location>
        <begin position="90"/>
        <end position="109"/>
    </location>
</feature>
<keyword evidence="2" id="KW-1133">Transmembrane helix</keyword>
<evidence type="ECO:0000256" key="1">
    <source>
        <dbReference type="SAM" id="Coils"/>
    </source>
</evidence>